<organism evidence="1 2">
    <name type="scientific">Paenibacillus phyllosphaerae</name>
    <dbReference type="NCBI Taxonomy" id="274593"/>
    <lineage>
        <taxon>Bacteria</taxon>
        <taxon>Bacillati</taxon>
        <taxon>Bacillota</taxon>
        <taxon>Bacilli</taxon>
        <taxon>Bacillales</taxon>
        <taxon>Paenibacillaceae</taxon>
        <taxon>Paenibacillus</taxon>
    </lineage>
</organism>
<gene>
    <name evidence="1" type="ORF">FHS18_002909</name>
</gene>
<dbReference type="EMBL" id="JACHXK010000005">
    <property type="protein sequence ID" value="MBB3110842.1"/>
    <property type="molecule type" value="Genomic_DNA"/>
</dbReference>
<sequence>MRCQYNFHREVAHRKVSRGSYCILTFRPDRHTVEVIYNNLSKGELQ</sequence>
<evidence type="ECO:0000313" key="2">
    <source>
        <dbReference type="Proteomes" id="UP000570361"/>
    </source>
</evidence>
<name>A0A7W5AY32_9BACL</name>
<evidence type="ECO:0000313" key="1">
    <source>
        <dbReference type="EMBL" id="MBB3110842.1"/>
    </source>
</evidence>
<dbReference type="AlphaFoldDB" id="A0A7W5AY32"/>
<reference evidence="1 2" key="1">
    <citation type="submission" date="2020-08" db="EMBL/GenBank/DDBJ databases">
        <title>Genomic Encyclopedia of Type Strains, Phase III (KMG-III): the genomes of soil and plant-associated and newly described type strains.</title>
        <authorList>
            <person name="Whitman W."/>
        </authorList>
    </citation>
    <scope>NUCLEOTIDE SEQUENCE [LARGE SCALE GENOMIC DNA]</scope>
    <source>
        <strain evidence="1 2">CECT 5862</strain>
    </source>
</reference>
<comment type="caution">
    <text evidence="1">The sequence shown here is derived from an EMBL/GenBank/DDBJ whole genome shotgun (WGS) entry which is preliminary data.</text>
</comment>
<keyword evidence="2" id="KW-1185">Reference proteome</keyword>
<dbReference type="Proteomes" id="UP000570361">
    <property type="component" value="Unassembled WGS sequence"/>
</dbReference>
<accession>A0A7W5AY32</accession>
<protein>
    <submittedName>
        <fullName evidence="1">Uncharacterized protein</fullName>
    </submittedName>
</protein>
<proteinExistence type="predicted"/>